<dbReference type="GO" id="GO:0006357">
    <property type="term" value="P:regulation of transcription by RNA polymerase II"/>
    <property type="evidence" value="ECO:0007669"/>
    <property type="project" value="InterPro"/>
</dbReference>
<dbReference type="RefSeq" id="XP_020067509.1">
    <property type="nucleotide sequence ID" value="XM_020206303.1"/>
</dbReference>
<dbReference type="Gene3D" id="2.40.320.10">
    <property type="entry name" value="Hypothetical Protein Pfu-838710-001"/>
    <property type="match status" value="1"/>
</dbReference>
<evidence type="ECO:0000256" key="3">
    <source>
        <dbReference type="ARBA" id="ARBA00019612"/>
    </source>
</evidence>
<evidence type="ECO:0000256" key="5">
    <source>
        <dbReference type="ARBA" id="ARBA00023163"/>
    </source>
</evidence>
<dbReference type="GeneID" id="30980440"/>
<evidence type="ECO:0000256" key="4">
    <source>
        <dbReference type="ARBA" id="ARBA00023015"/>
    </source>
</evidence>
<dbReference type="GO" id="GO:0006369">
    <property type="term" value="P:termination of RNA polymerase II transcription"/>
    <property type="evidence" value="ECO:0007669"/>
    <property type="project" value="TreeGrafter"/>
</dbReference>
<evidence type="ECO:0000256" key="9">
    <source>
        <dbReference type="SAM" id="MobiDB-lite"/>
    </source>
</evidence>
<dbReference type="GO" id="GO:0070847">
    <property type="term" value="C:core mediator complex"/>
    <property type="evidence" value="ECO:0007669"/>
    <property type="project" value="TreeGrafter"/>
</dbReference>
<protein>
    <recommendedName>
        <fullName evidence="3 8">Mediator of RNA polymerase II transcription subunit 18</fullName>
    </recommendedName>
    <alternativeName>
        <fullName evidence="7 8">Mediator complex subunit 18</fullName>
    </alternativeName>
</protein>
<evidence type="ECO:0000256" key="7">
    <source>
        <dbReference type="ARBA" id="ARBA00032012"/>
    </source>
</evidence>
<evidence type="ECO:0000256" key="6">
    <source>
        <dbReference type="ARBA" id="ARBA00023242"/>
    </source>
</evidence>
<dbReference type="Proteomes" id="UP000094285">
    <property type="component" value="Unassembled WGS sequence"/>
</dbReference>
<keyword evidence="6 8" id="KW-0539">Nucleus</keyword>
<gene>
    <name evidence="8" type="primary">MED18</name>
    <name evidence="10" type="ORF">CANTADRAFT_143504</name>
</gene>
<comment type="subunit">
    <text evidence="8">Component of the Mediator complex.</text>
</comment>
<dbReference type="OrthoDB" id="5348092at2759"/>
<comment type="function">
    <text evidence="8">Component of the Mediator complex, a coactivator involved in the regulated transcription of nearly all RNA polymerase II-dependent genes. Mediator functions as a bridge to convey information from gene-specific regulatory proteins to the basal RNA polymerase II transcription machinery. Mediator is recruited to promoters by direct interactions with regulatory proteins and serves as a scaffold for the assembly of a functional preinitiation complex with RNA polymerase II and the general transcription factors.</text>
</comment>
<dbReference type="AlphaFoldDB" id="A0A1E4SSJ1"/>
<dbReference type="GO" id="GO:0003712">
    <property type="term" value="F:transcription coregulator activity"/>
    <property type="evidence" value="ECO:0007669"/>
    <property type="project" value="InterPro"/>
</dbReference>
<dbReference type="InterPro" id="IPR019095">
    <property type="entry name" value="Mediator_Med18"/>
</dbReference>
<organism evidence="10 11">
    <name type="scientific">Suhomyces tanzawaensis NRRL Y-17324</name>
    <dbReference type="NCBI Taxonomy" id="984487"/>
    <lineage>
        <taxon>Eukaryota</taxon>
        <taxon>Fungi</taxon>
        <taxon>Dikarya</taxon>
        <taxon>Ascomycota</taxon>
        <taxon>Saccharomycotina</taxon>
        <taxon>Pichiomycetes</taxon>
        <taxon>Debaryomycetaceae</taxon>
        <taxon>Suhomyces</taxon>
    </lineage>
</organism>
<evidence type="ECO:0000256" key="8">
    <source>
        <dbReference type="RuleBase" id="RU364150"/>
    </source>
</evidence>
<proteinExistence type="inferred from homology"/>
<feature type="compositionally biased region" description="Low complexity" evidence="9">
    <location>
        <begin position="147"/>
        <end position="168"/>
    </location>
</feature>
<keyword evidence="8" id="KW-0010">Activator</keyword>
<dbReference type="GO" id="GO:0016592">
    <property type="term" value="C:mediator complex"/>
    <property type="evidence" value="ECO:0007669"/>
    <property type="project" value="InterPro"/>
</dbReference>
<evidence type="ECO:0000313" key="10">
    <source>
        <dbReference type="EMBL" id="ODV82387.1"/>
    </source>
</evidence>
<comment type="similarity">
    <text evidence="2 8">Belongs to the Mediator complex subunit 18 family.</text>
</comment>
<dbReference type="Pfam" id="PF09637">
    <property type="entry name" value="Med18"/>
    <property type="match status" value="1"/>
</dbReference>
<name>A0A1E4SSJ1_9ASCO</name>
<feature type="compositionally biased region" description="Acidic residues" evidence="9">
    <location>
        <begin position="184"/>
        <end position="194"/>
    </location>
</feature>
<feature type="compositionally biased region" description="Basic and acidic residues" evidence="9">
    <location>
        <begin position="195"/>
        <end position="222"/>
    </location>
</feature>
<dbReference type="PANTHER" id="PTHR13321">
    <property type="entry name" value="MEDIATOR OF RNA POLYMERASE II TRANSCRIPTION, SUBUNIT 18"/>
    <property type="match status" value="1"/>
</dbReference>
<sequence>MVHQLSLVSSIPHSKYIQTVSTLQALTGLANPQDIATYTLITKPHNIFKPKFEPGKVNQIEQYYMKCTTTWSDEASTSFDISAPILKGGDNDDVLADRLFSGDEPVERNWTLQVSDIPIAGKNQLCSAQTIYESTLVHTHTTVKEGPSAPTAPTAPTEPTSEIPQAPTEPEPATEENPASTEVVDLDAMDVDAIEVDHVDLTGEDDKKDTTEVKEEDKKETQVPEVATKNAKKDSFLQFIEDLGYDLINQYWVKGIRFFHKDIVIEIFKVFVRDDTTESSHPGRIKLKLLDESNNFQIKAYINIPKSTDVELINQGNKDLLKIQEFLKNLFELQIPDRMFMDSRVKQ</sequence>
<accession>A0A1E4SSJ1</accession>
<keyword evidence="11" id="KW-1185">Reference proteome</keyword>
<dbReference type="STRING" id="984487.A0A1E4SSJ1"/>
<evidence type="ECO:0000313" key="11">
    <source>
        <dbReference type="Proteomes" id="UP000094285"/>
    </source>
</evidence>
<keyword evidence="4 8" id="KW-0805">Transcription regulation</keyword>
<dbReference type="EMBL" id="KV453909">
    <property type="protein sequence ID" value="ODV82387.1"/>
    <property type="molecule type" value="Genomic_DNA"/>
</dbReference>
<keyword evidence="5 8" id="KW-0804">Transcription</keyword>
<comment type="subcellular location">
    <subcellularLocation>
        <location evidence="1 8">Nucleus</location>
    </subcellularLocation>
</comment>
<dbReference type="PANTHER" id="PTHR13321:SF2">
    <property type="entry name" value="MEDIATOR OF RNA POLYMERASE II TRANSCRIPTION SUBUNIT 18"/>
    <property type="match status" value="1"/>
</dbReference>
<feature type="region of interest" description="Disordered" evidence="9">
    <location>
        <begin position="141"/>
        <end position="222"/>
    </location>
</feature>
<evidence type="ECO:0000256" key="2">
    <source>
        <dbReference type="ARBA" id="ARBA00009814"/>
    </source>
</evidence>
<evidence type="ECO:0000256" key="1">
    <source>
        <dbReference type="ARBA" id="ARBA00004123"/>
    </source>
</evidence>
<reference evidence="11" key="1">
    <citation type="submission" date="2016-05" db="EMBL/GenBank/DDBJ databases">
        <title>Comparative genomics of biotechnologically important yeasts.</title>
        <authorList>
            <consortium name="DOE Joint Genome Institute"/>
            <person name="Riley R."/>
            <person name="Haridas S."/>
            <person name="Wolfe K.H."/>
            <person name="Lopes M.R."/>
            <person name="Hittinger C.T."/>
            <person name="Goker M."/>
            <person name="Salamov A."/>
            <person name="Wisecaver J."/>
            <person name="Long T.M."/>
            <person name="Aerts A.L."/>
            <person name="Barry K."/>
            <person name="Choi C."/>
            <person name="Clum A."/>
            <person name="Coughlan A.Y."/>
            <person name="Deshpande S."/>
            <person name="Douglass A.P."/>
            <person name="Hanson S.J."/>
            <person name="Klenk H.-P."/>
            <person name="Labutti K."/>
            <person name="Lapidus A."/>
            <person name="Lindquist E."/>
            <person name="Lipzen A."/>
            <person name="Meier-Kolthoff J.P."/>
            <person name="Ohm R.A."/>
            <person name="Otillar R.P."/>
            <person name="Pangilinan J."/>
            <person name="Peng Y."/>
            <person name="Rokas A."/>
            <person name="Rosa C.A."/>
            <person name="Scheuner C."/>
            <person name="Sibirny A.A."/>
            <person name="Slot J.C."/>
            <person name="Stielow J.B."/>
            <person name="Sun H."/>
            <person name="Kurtzman C.P."/>
            <person name="Blackwell M."/>
            <person name="Grigoriev I.V."/>
            <person name="Jeffries T.W."/>
        </authorList>
    </citation>
    <scope>NUCLEOTIDE SEQUENCE [LARGE SCALE GENOMIC DNA]</scope>
    <source>
        <strain evidence="11">NRRL Y-17324</strain>
    </source>
</reference>